<evidence type="ECO:0000256" key="3">
    <source>
        <dbReference type="SAM" id="Phobius"/>
    </source>
</evidence>
<evidence type="ECO:0000313" key="4">
    <source>
        <dbReference type="EMBL" id="KAG6504427.1"/>
    </source>
</evidence>
<reference evidence="4 5" key="1">
    <citation type="submission" date="2020-08" db="EMBL/GenBank/DDBJ databases">
        <title>Plant Genome Project.</title>
        <authorList>
            <person name="Zhang R.-G."/>
        </authorList>
    </citation>
    <scope>NUCLEOTIDE SEQUENCE [LARGE SCALE GENOMIC DNA]</scope>
    <source>
        <tissue evidence="4">Rhizome</tissue>
    </source>
</reference>
<keyword evidence="3" id="KW-0812">Transmembrane</keyword>
<evidence type="ECO:0000313" key="5">
    <source>
        <dbReference type="Proteomes" id="UP000734854"/>
    </source>
</evidence>
<proteinExistence type="predicted"/>
<dbReference type="Gene3D" id="2.20.110.10">
    <property type="entry name" value="Histone H3 K4-specific methyltransferase SET7/9 N-terminal domain"/>
    <property type="match status" value="4"/>
</dbReference>
<keyword evidence="3" id="KW-1133">Transmembrane helix</keyword>
<feature type="compositionally biased region" description="Low complexity" evidence="2">
    <location>
        <begin position="18"/>
        <end position="33"/>
    </location>
</feature>
<dbReference type="PANTHER" id="PTHR23084">
    <property type="entry name" value="PHOSPHATIDYLINOSITOL-4-PHOSPHATE 5-KINASE RELATED"/>
    <property type="match status" value="1"/>
</dbReference>
<dbReference type="FunFam" id="2.20.110.10:FF:000002">
    <property type="entry name" value="Phosphatidylinositol 4-phosphate 5-kinase 8"/>
    <property type="match status" value="2"/>
</dbReference>
<keyword evidence="5" id="KW-1185">Reference proteome</keyword>
<dbReference type="SUPFAM" id="SSF82185">
    <property type="entry name" value="Histone H3 K4-specific methyltransferase SET7/9 N-terminal domain"/>
    <property type="match status" value="2"/>
</dbReference>
<dbReference type="Proteomes" id="UP000734854">
    <property type="component" value="Unassembled WGS sequence"/>
</dbReference>
<dbReference type="SMART" id="SM00698">
    <property type="entry name" value="MORN"/>
    <property type="match status" value="7"/>
</dbReference>
<keyword evidence="3" id="KW-0472">Membrane</keyword>
<keyword evidence="1" id="KW-0677">Repeat</keyword>
<evidence type="ECO:0000256" key="1">
    <source>
        <dbReference type="ARBA" id="ARBA00022737"/>
    </source>
</evidence>
<accession>A0A8J5GJ15</accession>
<dbReference type="InterPro" id="IPR003409">
    <property type="entry name" value="MORN"/>
</dbReference>
<evidence type="ECO:0000256" key="2">
    <source>
        <dbReference type="SAM" id="MobiDB-lite"/>
    </source>
</evidence>
<sequence length="542" mass="60648">MESQKGKLTRTQSSLLRSPIVRSSVHSLSSVAAADDEEEEKPHRPYRRSPSRNLLLLPIPFALILFLFLYLRDDCPLFADVLLLSAFATAASLAARRADLFRRGATAVRRASSVEWSIGGVERKEKRSGGRIVREGVEFYSNGDYYEGEFHKGRCNGSGVYNFFGKGRYEGDWVDGKYDGYGTESWARGSRYRGHYRQGLRHGYGVYKFYSGDSYAGEWVGGQSHGVGAQTCSDGSSFFGEFKCGVKHGLGYYHFRQVFFSLKISFTTTTKNGDKYAGEYFADKIHGFGVYHFANGHCYEGSWHEGKKQGYGMYTFRNGDTRCGDWDAGILKMPLCASEPSVQHAVQAAQKAAESSILVPRVDSQVNKAVAAANRAATAARVAAIKAVQNRIDGKFCDINEAQKCNLVEERMTNHAVLAFAHGGGGDDNKIKIFDDSIYDNNELDEVGDDVLQVLNIENSLDRDTIEKKTMIYVALMNLIKWTSRTSESNWREGGRYDKSKTLNYDMAFPPILFRKNVLELKKERAMLLEDNGGKKDMVREA</sequence>
<name>A0A8J5GJ15_ZINOF</name>
<dbReference type="PANTHER" id="PTHR23084:SF176">
    <property type="entry name" value="HISTONE H3 K4-SPECIFIC METHYLTRANSFERASE SET7_9 FAMILY PROTEIN"/>
    <property type="match status" value="1"/>
</dbReference>
<dbReference type="AlphaFoldDB" id="A0A8J5GJ15"/>
<feature type="region of interest" description="Disordered" evidence="2">
    <location>
        <begin position="1"/>
        <end position="48"/>
    </location>
</feature>
<gene>
    <name evidence="4" type="ORF">ZIOFF_036760</name>
</gene>
<comment type="caution">
    <text evidence="4">The sequence shown here is derived from an EMBL/GenBank/DDBJ whole genome shotgun (WGS) entry which is preliminary data.</text>
</comment>
<feature type="transmembrane region" description="Helical" evidence="3">
    <location>
        <begin position="54"/>
        <end position="71"/>
    </location>
</feature>
<dbReference type="EMBL" id="JACMSC010000010">
    <property type="protein sequence ID" value="KAG6504427.1"/>
    <property type="molecule type" value="Genomic_DNA"/>
</dbReference>
<organism evidence="4 5">
    <name type="scientific">Zingiber officinale</name>
    <name type="common">Ginger</name>
    <name type="synonym">Amomum zingiber</name>
    <dbReference type="NCBI Taxonomy" id="94328"/>
    <lineage>
        <taxon>Eukaryota</taxon>
        <taxon>Viridiplantae</taxon>
        <taxon>Streptophyta</taxon>
        <taxon>Embryophyta</taxon>
        <taxon>Tracheophyta</taxon>
        <taxon>Spermatophyta</taxon>
        <taxon>Magnoliopsida</taxon>
        <taxon>Liliopsida</taxon>
        <taxon>Zingiberales</taxon>
        <taxon>Zingiberaceae</taxon>
        <taxon>Zingiber</taxon>
    </lineage>
</organism>
<dbReference type="GO" id="GO:0016020">
    <property type="term" value="C:membrane"/>
    <property type="evidence" value="ECO:0007669"/>
    <property type="project" value="UniProtKB-ARBA"/>
</dbReference>
<protein>
    <submittedName>
        <fullName evidence="4">Uncharacterized protein</fullName>
    </submittedName>
</protein>
<dbReference type="Pfam" id="PF02493">
    <property type="entry name" value="MORN"/>
    <property type="match status" value="7"/>
</dbReference>